<dbReference type="Gene3D" id="2.40.320.10">
    <property type="entry name" value="Hypothetical Protein Pfu-838710-001"/>
    <property type="match status" value="1"/>
</dbReference>
<dbReference type="PANTHER" id="PTHR21028:SF2">
    <property type="entry name" value="CYTH DOMAIN-CONTAINING PROTEIN"/>
    <property type="match status" value="1"/>
</dbReference>
<reference evidence="2" key="1">
    <citation type="submission" date="2018-05" db="EMBL/GenBank/DDBJ databases">
        <authorList>
            <person name="Lanie J.A."/>
            <person name="Ng W.-L."/>
            <person name="Kazmierczak K.M."/>
            <person name="Andrzejewski T.M."/>
            <person name="Davidsen T.M."/>
            <person name="Wayne K.J."/>
            <person name="Tettelin H."/>
            <person name="Glass J.I."/>
            <person name="Rusch D."/>
            <person name="Podicherti R."/>
            <person name="Tsui H.-C.T."/>
            <person name="Winkler M.E."/>
        </authorList>
    </citation>
    <scope>NUCLEOTIDE SEQUENCE</scope>
</reference>
<dbReference type="SMART" id="SM01118">
    <property type="entry name" value="CYTH"/>
    <property type="match status" value="1"/>
</dbReference>
<dbReference type="InterPro" id="IPR008173">
    <property type="entry name" value="Adenylyl_cyclase_CyaB"/>
</dbReference>
<dbReference type="InterPro" id="IPR033469">
    <property type="entry name" value="CYTH-like_dom_sf"/>
</dbReference>
<name>A0A381Q356_9ZZZZ</name>
<evidence type="ECO:0000259" key="1">
    <source>
        <dbReference type="PROSITE" id="PS51707"/>
    </source>
</evidence>
<proteinExistence type="predicted"/>
<dbReference type="PANTHER" id="PTHR21028">
    <property type="entry name" value="SI:CH211-156B7.4"/>
    <property type="match status" value="1"/>
</dbReference>
<dbReference type="PROSITE" id="PS51707">
    <property type="entry name" value="CYTH"/>
    <property type="match status" value="1"/>
</dbReference>
<sequence>MAVAVEREIKLPYADPNTARRAILAAGARPLRARRLQDDFLLDRETDPLREHHCTLRVRKDGGQALLTFKGAQMSGEMKVREELETTVGDAGLIVDLCARLGFQVQFRYQKYREEFQRGRLVITVDETPVGTFVELEGSECDILRMTTDLRRSPSDFVRDSYPTLFKRHATARGSDVSDLLFDAS</sequence>
<dbReference type="SUPFAM" id="SSF55154">
    <property type="entry name" value="CYTH-like phosphatases"/>
    <property type="match status" value="1"/>
</dbReference>
<dbReference type="InterPro" id="IPR023577">
    <property type="entry name" value="CYTH_domain"/>
</dbReference>
<feature type="domain" description="CYTH" evidence="1">
    <location>
        <begin position="4"/>
        <end position="168"/>
    </location>
</feature>
<dbReference type="EMBL" id="UINC01001181">
    <property type="protein sequence ID" value="SUZ73490.1"/>
    <property type="molecule type" value="Genomic_DNA"/>
</dbReference>
<organism evidence="2">
    <name type="scientific">marine metagenome</name>
    <dbReference type="NCBI Taxonomy" id="408172"/>
    <lineage>
        <taxon>unclassified sequences</taxon>
        <taxon>metagenomes</taxon>
        <taxon>ecological metagenomes</taxon>
    </lineage>
</organism>
<accession>A0A381Q356</accession>
<evidence type="ECO:0000313" key="2">
    <source>
        <dbReference type="EMBL" id="SUZ73490.1"/>
    </source>
</evidence>
<dbReference type="AlphaFoldDB" id="A0A381Q356"/>
<protein>
    <recommendedName>
        <fullName evidence="1">CYTH domain-containing protein</fullName>
    </recommendedName>
</protein>
<dbReference type="Pfam" id="PF01928">
    <property type="entry name" value="CYTH"/>
    <property type="match status" value="1"/>
</dbReference>
<dbReference type="CDD" id="cd07890">
    <property type="entry name" value="CYTH-like_AC_IV-like"/>
    <property type="match status" value="1"/>
</dbReference>
<gene>
    <name evidence="2" type="ORF">METZ01_LOCUS26344</name>
</gene>